<comment type="caution">
    <text evidence="7">The sequence shown here is derived from an EMBL/GenBank/DDBJ whole genome shotgun (WGS) entry which is preliminary data.</text>
</comment>
<keyword evidence="5" id="KW-1003">Cell membrane</keyword>
<dbReference type="InterPro" id="IPR013525">
    <property type="entry name" value="ABC2_TM"/>
</dbReference>
<comment type="similarity">
    <text evidence="5">Belongs to the ABC-2 integral membrane protein family.</text>
</comment>
<gene>
    <name evidence="7" type="ORF">ISU02_06830</name>
</gene>
<feature type="transmembrane region" description="Helical" evidence="5">
    <location>
        <begin position="151"/>
        <end position="173"/>
    </location>
</feature>
<feature type="transmembrane region" description="Helical" evidence="5">
    <location>
        <begin position="238"/>
        <end position="257"/>
    </location>
</feature>
<keyword evidence="8" id="KW-1185">Reference proteome</keyword>
<dbReference type="RefSeq" id="WP_194701060.1">
    <property type="nucleotide sequence ID" value="NZ_JADKNH010000003.1"/>
</dbReference>
<comment type="subcellular location">
    <subcellularLocation>
        <location evidence="5">Cell membrane</location>
        <topology evidence="5">Multi-pass membrane protein</topology>
    </subcellularLocation>
    <subcellularLocation>
        <location evidence="1">Membrane</location>
        <topology evidence="1">Multi-pass membrane protein</topology>
    </subcellularLocation>
</comment>
<feature type="transmembrane region" description="Helical" evidence="5">
    <location>
        <begin position="65"/>
        <end position="84"/>
    </location>
</feature>
<proteinExistence type="inferred from homology"/>
<feature type="transmembrane region" description="Helical" evidence="5">
    <location>
        <begin position="21"/>
        <end position="45"/>
    </location>
</feature>
<dbReference type="InterPro" id="IPR051784">
    <property type="entry name" value="Nod_factor_ABC_transporter"/>
</dbReference>
<dbReference type="Proteomes" id="UP000614200">
    <property type="component" value="Unassembled WGS sequence"/>
</dbReference>
<sequence>MFIKSIKATFIRDWITQLRAYPMHFFIGNVLTVFYTVLGAFFMYHLLFQGHLKASFEQYTGTSDYMTYVIIGSLAYALVVRTLLNVSRSLITELRQGTLESLMLAPFSRIGYFIGNMLQQTITSLGEVFLSMIFCLIFGLSVGTINGVTFVVSLVMTLYAYFGLSLCLGAIMLYTRDTYISQNTLFLFIFLVSGVIFPVEYLPKYLNVIGASLPVRDSIVILRAAVMDGVTIESLSPIYLRLFLLGTGYFVVGYSAIKKIERIALEKIFG</sequence>
<evidence type="ECO:0000256" key="4">
    <source>
        <dbReference type="ARBA" id="ARBA00023136"/>
    </source>
</evidence>
<keyword evidence="3 5" id="KW-1133">Transmembrane helix</keyword>
<dbReference type="PANTHER" id="PTHR43229">
    <property type="entry name" value="NODULATION PROTEIN J"/>
    <property type="match status" value="1"/>
</dbReference>
<dbReference type="Pfam" id="PF01061">
    <property type="entry name" value="ABC2_membrane"/>
    <property type="match status" value="1"/>
</dbReference>
<feature type="domain" description="ABC transmembrane type-2" evidence="6">
    <location>
        <begin position="28"/>
        <end position="260"/>
    </location>
</feature>
<dbReference type="PANTHER" id="PTHR43229:SF2">
    <property type="entry name" value="NODULATION PROTEIN J"/>
    <property type="match status" value="1"/>
</dbReference>
<evidence type="ECO:0000256" key="5">
    <source>
        <dbReference type="RuleBase" id="RU361157"/>
    </source>
</evidence>
<protein>
    <recommendedName>
        <fullName evidence="5">Transport permease protein</fullName>
    </recommendedName>
</protein>
<name>A0ABR9ZR60_9FIRM</name>
<evidence type="ECO:0000313" key="8">
    <source>
        <dbReference type="Proteomes" id="UP000614200"/>
    </source>
</evidence>
<reference evidence="7 8" key="1">
    <citation type="submission" date="2020-11" db="EMBL/GenBank/DDBJ databases">
        <title>Fusibacter basophilias sp. nov.</title>
        <authorList>
            <person name="Qiu D."/>
        </authorList>
    </citation>
    <scope>NUCLEOTIDE SEQUENCE [LARGE SCALE GENOMIC DNA]</scope>
    <source>
        <strain evidence="7 8">Q10-2</strain>
    </source>
</reference>
<feature type="transmembrane region" description="Helical" evidence="5">
    <location>
        <begin position="185"/>
        <end position="203"/>
    </location>
</feature>
<dbReference type="EMBL" id="JADKNH010000003">
    <property type="protein sequence ID" value="MBF4692826.1"/>
    <property type="molecule type" value="Genomic_DNA"/>
</dbReference>
<evidence type="ECO:0000256" key="2">
    <source>
        <dbReference type="ARBA" id="ARBA00022692"/>
    </source>
</evidence>
<evidence type="ECO:0000313" key="7">
    <source>
        <dbReference type="EMBL" id="MBF4692826.1"/>
    </source>
</evidence>
<organism evidence="7 8">
    <name type="scientific">Fusibacter ferrireducens</name>
    <dbReference type="NCBI Taxonomy" id="2785058"/>
    <lineage>
        <taxon>Bacteria</taxon>
        <taxon>Bacillati</taxon>
        <taxon>Bacillota</taxon>
        <taxon>Clostridia</taxon>
        <taxon>Eubacteriales</taxon>
        <taxon>Eubacteriales Family XII. Incertae Sedis</taxon>
        <taxon>Fusibacter</taxon>
    </lineage>
</organism>
<dbReference type="PROSITE" id="PS51012">
    <property type="entry name" value="ABC_TM2"/>
    <property type="match status" value="1"/>
</dbReference>
<keyword evidence="2 5" id="KW-0812">Transmembrane</keyword>
<keyword evidence="5" id="KW-0813">Transport</keyword>
<evidence type="ECO:0000256" key="3">
    <source>
        <dbReference type="ARBA" id="ARBA00022989"/>
    </source>
</evidence>
<keyword evidence="4 5" id="KW-0472">Membrane</keyword>
<evidence type="ECO:0000259" key="6">
    <source>
        <dbReference type="PROSITE" id="PS51012"/>
    </source>
</evidence>
<evidence type="ECO:0000256" key="1">
    <source>
        <dbReference type="ARBA" id="ARBA00004141"/>
    </source>
</evidence>
<feature type="transmembrane region" description="Helical" evidence="5">
    <location>
        <begin position="125"/>
        <end position="145"/>
    </location>
</feature>
<dbReference type="InterPro" id="IPR047817">
    <property type="entry name" value="ABC2_TM_bact-type"/>
</dbReference>
<accession>A0ABR9ZR60</accession>